<reference evidence="4" key="1">
    <citation type="submission" date="2022-06" db="EMBL/GenBank/DDBJ databases">
        <title>Complete genome sequences of two strains of the flax pathogen Septoria linicola.</title>
        <authorList>
            <person name="Lapalu N."/>
            <person name="Simon A."/>
            <person name="Demenou B."/>
            <person name="Paumier D."/>
            <person name="Guillot M.-P."/>
            <person name="Gout L."/>
            <person name="Valade R."/>
        </authorList>
    </citation>
    <scope>NUCLEOTIDE SEQUENCE</scope>
    <source>
        <strain evidence="4">SE15195</strain>
    </source>
</reference>
<dbReference type="InterPro" id="IPR029058">
    <property type="entry name" value="AB_hydrolase_fold"/>
</dbReference>
<protein>
    <submittedName>
        <fullName evidence="4">Serine hydrolase FSH, alpha/Beta hydrolase</fullName>
    </submittedName>
</protein>
<evidence type="ECO:0000256" key="2">
    <source>
        <dbReference type="SAM" id="MobiDB-lite"/>
    </source>
</evidence>
<feature type="domain" description="Serine hydrolase" evidence="3">
    <location>
        <begin position="46"/>
        <end position="263"/>
    </location>
</feature>
<name>A0A9Q9B295_9PEZI</name>
<dbReference type="Gene3D" id="3.40.50.1820">
    <property type="entry name" value="alpha/beta hydrolase"/>
    <property type="match status" value="1"/>
</dbReference>
<sequence>MLTNYEATGFDAPTFNLAAKIAGADSLESSLEVEFEKQSPSVRRDRKMRVLCLHGFGQSGDFFRMKMKRITQYLENALDPDLRADYADGIEWMFPDGPIELTTEAQQSDILEMRAWWTRLDFTIRLDQLYSSLDYVTKYIREYGPFDGIFGFSQGASIAMMLTALCEGSVRPERVTALANQGLPLLIPPPQSPFKFAIACSGFRNAPQFYDGFFSPKITTPSMHVIADWDHMVSAQMSADIIAACESPIVIRHAGTHAVPTDRASMWEMAQFFNQSCVKAALAERSVATEGNPLRRASLITYANLTITAVTNVKLLSENEMPPLTEGSTSPKSSSRSSSPDDRQSVSGVTNATTRTNAMGKKRRLRFARKITVRRF</sequence>
<proteinExistence type="predicted"/>
<dbReference type="GO" id="GO:0016787">
    <property type="term" value="F:hydrolase activity"/>
    <property type="evidence" value="ECO:0007669"/>
    <property type="project" value="UniProtKB-KW"/>
</dbReference>
<feature type="compositionally biased region" description="Polar residues" evidence="2">
    <location>
        <begin position="348"/>
        <end position="357"/>
    </location>
</feature>
<dbReference type="AlphaFoldDB" id="A0A9Q9B295"/>
<dbReference type="InterPro" id="IPR050593">
    <property type="entry name" value="LovG"/>
</dbReference>
<organism evidence="4 5">
    <name type="scientific">Septoria linicola</name>
    <dbReference type="NCBI Taxonomy" id="215465"/>
    <lineage>
        <taxon>Eukaryota</taxon>
        <taxon>Fungi</taxon>
        <taxon>Dikarya</taxon>
        <taxon>Ascomycota</taxon>
        <taxon>Pezizomycotina</taxon>
        <taxon>Dothideomycetes</taxon>
        <taxon>Dothideomycetidae</taxon>
        <taxon>Mycosphaerellales</taxon>
        <taxon>Mycosphaerellaceae</taxon>
        <taxon>Septoria</taxon>
    </lineage>
</organism>
<evidence type="ECO:0000256" key="1">
    <source>
        <dbReference type="ARBA" id="ARBA00022801"/>
    </source>
</evidence>
<dbReference type="PANTHER" id="PTHR48070">
    <property type="entry name" value="ESTERASE OVCA2"/>
    <property type="match status" value="1"/>
</dbReference>
<evidence type="ECO:0000259" key="3">
    <source>
        <dbReference type="Pfam" id="PF03959"/>
    </source>
</evidence>
<accession>A0A9Q9B295</accession>
<evidence type="ECO:0000313" key="5">
    <source>
        <dbReference type="Proteomes" id="UP001056384"/>
    </source>
</evidence>
<dbReference type="GO" id="GO:0005634">
    <property type="term" value="C:nucleus"/>
    <property type="evidence" value="ECO:0007669"/>
    <property type="project" value="TreeGrafter"/>
</dbReference>
<dbReference type="Pfam" id="PF03959">
    <property type="entry name" value="FSH1"/>
    <property type="match status" value="1"/>
</dbReference>
<gene>
    <name evidence="4" type="ORF">Slin15195_G094160</name>
</gene>
<dbReference type="GO" id="GO:0005737">
    <property type="term" value="C:cytoplasm"/>
    <property type="evidence" value="ECO:0007669"/>
    <property type="project" value="TreeGrafter"/>
</dbReference>
<dbReference type="EMBL" id="CP099425">
    <property type="protein sequence ID" value="USW56097.1"/>
    <property type="molecule type" value="Genomic_DNA"/>
</dbReference>
<dbReference type="Proteomes" id="UP001056384">
    <property type="component" value="Chromosome 8"/>
</dbReference>
<keyword evidence="1 4" id="KW-0378">Hydrolase</keyword>
<dbReference type="PANTHER" id="PTHR48070:SF6">
    <property type="entry name" value="ESTERASE OVCA2"/>
    <property type="match status" value="1"/>
</dbReference>
<keyword evidence="5" id="KW-1185">Reference proteome</keyword>
<evidence type="ECO:0000313" key="4">
    <source>
        <dbReference type="EMBL" id="USW56097.1"/>
    </source>
</evidence>
<feature type="region of interest" description="Disordered" evidence="2">
    <location>
        <begin position="318"/>
        <end position="364"/>
    </location>
</feature>
<dbReference type="InterPro" id="IPR005645">
    <property type="entry name" value="FSH-like_dom"/>
</dbReference>
<dbReference type="SUPFAM" id="SSF53474">
    <property type="entry name" value="alpha/beta-Hydrolases"/>
    <property type="match status" value="1"/>
</dbReference>
<feature type="compositionally biased region" description="Low complexity" evidence="2">
    <location>
        <begin position="328"/>
        <end position="338"/>
    </location>
</feature>